<feature type="compositionally biased region" description="Basic and acidic residues" evidence="1">
    <location>
        <begin position="43"/>
        <end position="61"/>
    </location>
</feature>
<sequence>MQGRDWVVPPRPTHSDRGQQPLGHIGDDDADEEDDGLQPGVAQDDRQHEEGHAQEDGHSRDDLDEVLDLLGNGSLGSEKKKKKVFRLFEEDD</sequence>
<evidence type="ECO:0000313" key="3">
    <source>
        <dbReference type="Proteomes" id="UP000314294"/>
    </source>
</evidence>
<dbReference type="AlphaFoldDB" id="A0A4Z2FBE7"/>
<evidence type="ECO:0000256" key="1">
    <source>
        <dbReference type="SAM" id="MobiDB-lite"/>
    </source>
</evidence>
<reference evidence="2 3" key="1">
    <citation type="submission" date="2019-03" db="EMBL/GenBank/DDBJ databases">
        <title>First draft genome of Liparis tanakae, snailfish: a comprehensive survey of snailfish specific genes.</title>
        <authorList>
            <person name="Kim W."/>
            <person name="Song I."/>
            <person name="Jeong J.-H."/>
            <person name="Kim D."/>
            <person name="Kim S."/>
            <person name="Ryu S."/>
            <person name="Song J.Y."/>
            <person name="Lee S.K."/>
        </authorList>
    </citation>
    <scope>NUCLEOTIDE SEQUENCE [LARGE SCALE GENOMIC DNA]</scope>
    <source>
        <tissue evidence="2">Muscle</tissue>
    </source>
</reference>
<name>A0A4Z2FBE7_9TELE</name>
<dbReference type="Proteomes" id="UP000314294">
    <property type="component" value="Unassembled WGS sequence"/>
</dbReference>
<keyword evidence="3" id="KW-1185">Reference proteome</keyword>
<evidence type="ECO:0000313" key="2">
    <source>
        <dbReference type="EMBL" id="TNN37712.1"/>
    </source>
</evidence>
<organism evidence="2 3">
    <name type="scientific">Liparis tanakae</name>
    <name type="common">Tanaka's snailfish</name>
    <dbReference type="NCBI Taxonomy" id="230148"/>
    <lineage>
        <taxon>Eukaryota</taxon>
        <taxon>Metazoa</taxon>
        <taxon>Chordata</taxon>
        <taxon>Craniata</taxon>
        <taxon>Vertebrata</taxon>
        <taxon>Euteleostomi</taxon>
        <taxon>Actinopterygii</taxon>
        <taxon>Neopterygii</taxon>
        <taxon>Teleostei</taxon>
        <taxon>Neoteleostei</taxon>
        <taxon>Acanthomorphata</taxon>
        <taxon>Eupercaria</taxon>
        <taxon>Perciformes</taxon>
        <taxon>Cottioidei</taxon>
        <taxon>Cottales</taxon>
        <taxon>Liparidae</taxon>
        <taxon>Liparis</taxon>
    </lineage>
</organism>
<accession>A0A4Z2FBE7</accession>
<gene>
    <name evidence="2" type="ORF">EYF80_052123</name>
</gene>
<protein>
    <submittedName>
        <fullName evidence="2">Uncharacterized protein</fullName>
    </submittedName>
</protein>
<dbReference type="EMBL" id="SRLO01001453">
    <property type="protein sequence ID" value="TNN37712.1"/>
    <property type="molecule type" value="Genomic_DNA"/>
</dbReference>
<feature type="region of interest" description="Disordered" evidence="1">
    <location>
        <begin position="1"/>
        <end position="64"/>
    </location>
</feature>
<proteinExistence type="predicted"/>
<comment type="caution">
    <text evidence="2">The sequence shown here is derived from an EMBL/GenBank/DDBJ whole genome shotgun (WGS) entry which is preliminary data.</text>
</comment>